<dbReference type="PANTHER" id="PTHR43214">
    <property type="entry name" value="TWO-COMPONENT RESPONSE REGULATOR"/>
    <property type="match status" value="1"/>
</dbReference>
<sequence>MNSVAGDEGIAVSRIVVIDDHATFADLLSGALNREVDLRCIGTANTLEAGVALCIKDEPDLVVIDYRLPDGDGLQGAERILRALPSMRIVMLTGDPTSQAMQRAASLGVCGFLPKDGALSILLDVLRTVRQGEFIVGPALISELLKPRQLEVSMNPGLTARELEVLQLMSQGFDVTANARTLAISAHTCRGYVKSILSKLDAHSQLEAVATANRLGLVGAVGQ</sequence>
<evidence type="ECO:0000313" key="6">
    <source>
        <dbReference type="EMBL" id="MBP2385740.1"/>
    </source>
</evidence>
<dbReference type="InterPro" id="IPR058245">
    <property type="entry name" value="NreC/VraR/RcsB-like_REC"/>
</dbReference>
<dbReference type="SMART" id="SM00448">
    <property type="entry name" value="REC"/>
    <property type="match status" value="1"/>
</dbReference>
<dbReference type="SUPFAM" id="SSF52172">
    <property type="entry name" value="CheY-like"/>
    <property type="match status" value="1"/>
</dbReference>
<feature type="domain" description="Response regulatory" evidence="5">
    <location>
        <begin position="14"/>
        <end position="130"/>
    </location>
</feature>
<evidence type="ECO:0000256" key="3">
    <source>
        <dbReference type="PROSITE-ProRule" id="PRU00169"/>
    </source>
</evidence>
<dbReference type="InterPro" id="IPR016032">
    <property type="entry name" value="Sig_transdc_resp-reg_C-effctor"/>
</dbReference>
<organism evidence="6 7">
    <name type="scientific">Paeniglutamicibacter kerguelensis</name>
    <dbReference type="NCBI Taxonomy" id="254788"/>
    <lineage>
        <taxon>Bacteria</taxon>
        <taxon>Bacillati</taxon>
        <taxon>Actinomycetota</taxon>
        <taxon>Actinomycetes</taxon>
        <taxon>Micrococcales</taxon>
        <taxon>Micrococcaceae</taxon>
        <taxon>Paeniglutamicibacter</taxon>
    </lineage>
</organism>
<dbReference type="EMBL" id="JAGIOF010000001">
    <property type="protein sequence ID" value="MBP2385740.1"/>
    <property type="molecule type" value="Genomic_DNA"/>
</dbReference>
<protein>
    <submittedName>
        <fullName evidence="6">DNA-binding NarL/FixJ family response regulator</fullName>
    </submittedName>
</protein>
<keyword evidence="2 6" id="KW-0238">DNA-binding</keyword>
<comment type="caution">
    <text evidence="6">The sequence shown here is derived from an EMBL/GenBank/DDBJ whole genome shotgun (WGS) entry which is preliminary data.</text>
</comment>
<dbReference type="SMART" id="SM00421">
    <property type="entry name" value="HTH_LUXR"/>
    <property type="match status" value="1"/>
</dbReference>
<evidence type="ECO:0000259" key="5">
    <source>
        <dbReference type="PROSITE" id="PS50110"/>
    </source>
</evidence>
<dbReference type="InterPro" id="IPR039420">
    <property type="entry name" value="WalR-like"/>
</dbReference>
<dbReference type="SUPFAM" id="SSF46894">
    <property type="entry name" value="C-terminal effector domain of the bipartite response regulators"/>
    <property type="match status" value="1"/>
</dbReference>
<dbReference type="RefSeq" id="WP_209996643.1">
    <property type="nucleotide sequence ID" value="NZ_BAAAJY010000003.1"/>
</dbReference>
<gene>
    <name evidence="6" type="ORF">JOF47_001251</name>
</gene>
<dbReference type="CDD" id="cd17535">
    <property type="entry name" value="REC_NarL-like"/>
    <property type="match status" value="1"/>
</dbReference>
<dbReference type="Gene3D" id="3.40.50.2300">
    <property type="match status" value="1"/>
</dbReference>
<dbReference type="PROSITE" id="PS50110">
    <property type="entry name" value="RESPONSE_REGULATORY"/>
    <property type="match status" value="1"/>
</dbReference>
<name>A0ABS4XB97_9MICC</name>
<feature type="domain" description="HTH luxR-type" evidence="4">
    <location>
        <begin position="151"/>
        <end position="216"/>
    </location>
</feature>
<evidence type="ECO:0000313" key="7">
    <source>
        <dbReference type="Proteomes" id="UP001296993"/>
    </source>
</evidence>
<keyword evidence="7" id="KW-1185">Reference proteome</keyword>
<dbReference type="InterPro" id="IPR000792">
    <property type="entry name" value="Tscrpt_reg_LuxR_C"/>
</dbReference>
<evidence type="ECO:0000259" key="4">
    <source>
        <dbReference type="PROSITE" id="PS50043"/>
    </source>
</evidence>
<dbReference type="PRINTS" id="PR00038">
    <property type="entry name" value="HTHLUXR"/>
</dbReference>
<evidence type="ECO:0000256" key="2">
    <source>
        <dbReference type="ARBA" id="ARBA00023125"/>
    </source>
</evidence>
<dbReference type="Pfam" id="PF00196">
    <property type="entry name" value="GerE"/>
    <property type="match status" value="1"/>
</dbReference>
<feature type="modified residue" description="4-aspartylphosphate" evidence="3">
    <location>
        <position position="65"/>
    </location>
</feature>
<dbReference type="Proteomes" id="UP001296993">
    <property type="component" value="Unassembled WGS sequence"/>
</dbReference>
<dbReference type="Pfam" id="PF00072">
    <property type="entry name" value="Response_reg"/>
    <property type="match status" value="1"/>
</dbReference>
<dbReference type="InterPro" id="IPR001789">
    <property type="entry name" value="Sig_transdc_resp-reg_receiver"/>
</dbReference>
<evidence type="ECO:0000256" key="1">
    <source>
        <dbReference type="ARBA" id="ARBA00022553"/>
    </source>
</evidence>
<proteinExistence type="predicted"/>
<dbReference type="GO" id="GO:0003677">
    <property type="term" value="F:DNA binding"/>
    <property type="evidence" value="ECO:0007669"/>
    <property type="project" value="UniProtKB-KW"/>
</dbReference>
<keyword evidence="1 3" id="KW-0597">Phosphoprotein</keyword>
<dbReference type="InterPro" id="IPR011006">
    <property type="entry name" value="CheY-like_superfamily"/>
</dbReference>
<dbReference type="PROSITE" id="PS50043">
    <property type="entry name" value="HTH_LUXR_2"/>
    <property type="match status" value="1"/>
</dbReference>
<accession>A0ABS4XB97</accession>
<reference evidence="6 7" key="1">
    <citation type="submission" date="2021-03" db="EMBL/GenBank/DDBJ databases">
        <title>Sequencing the genomes of 1000 actinobacteria strains.</title>
        <authorList>
            <person name="Klenk H.-P."/>
        </authorList>
    </citation>
    <scope>NUCLEOTIDE SEQUENCE [LARGE SCALE GENOMIC DNA]</scope>
    <source>
        <strain evidence="6 7">DSM 15797</strain>
    </source>
</reference>
<dbReference type="CDD" id="cd06170">
    <property type="entry name" value="LuxR_C_like"/>
    <property type="match status" value="1"/>
</dbReference>